<dbReference type="VEuPathDB" id="PlasmoDB:AK88_02436"/>
<keyword evidence="2" id="KW-1185">Reference proteome</keyword>
<dbReference type="GeneID" id="24267750"/>
<gene>
    <name evidence="1" type="ORF">AK88_02436</name>
</gene>
<evidence type="ECO:0000313" key="1">
    <source>
        <dbReference type="EMBL" id="KJP87832.1"/>
    </source>
</evidence>
<dbReference type="Proteomes" id="UP000054561">
    <property type="component" value="Unassembled WGS sequence"/>
</dbReference>
<protein>
    <submittedName>
        <fullName evidence="1">Uncharacterized protein</fullName>
    </submittedName>
</protein>
<sequence>MITLTWPLMHLETVPQKTRNSFSQSKYTNTCKLTYRTIHIKEKIKNLIESILVVIGSTAMGNNFLIYYSVRQKNRFDNHEHQELLLCTFLKFLKNVRKFTKLDYTLVNKSQSSDYVSQNTHQFFPFLYVNLCFSFDCTSLTQKKGHVIDTLTYGFPVITSNGKKKKNVMRNKFMFYSQKCKTQWLHKRYSIN</sequence>
<reference evidence="1 2" key="1">
    <citation type="submission" date="2014-03" db="EMBL/GenBank/DDBJ databases">
        <title>The Genome Sequence of Plasmodium fragile nilgiri.</title>
        <authorList>
            <consortium name="The Broad Institute Genomics Platform"/>
            <consortium name="The Broad Institute Genome Sequencing Center for Infectious Disease"/>
            <person name="Neafsey D."/>
            <person name="Duraisingh M."/>
            <person name="Young S.K."/>
            <person name="Zeng Q."/>
            <person name="Gargeya S."/>
            <person name="Abouelleil A."/>
            <person name="Alvarado L."/>
            <person name="Chapman S.B."/>
            <person name="Gainer-Dewar J."/>
            <person name="Goldberg J."/>
            <person name="Griggs A."/>
            <person name="Gujja S."/>
            <person name="Hansen M."/>
            <person name="Howarth C."/>
            <person name="Imamovic A."/>
            <person name="Larimer J."/>
            <person name="Pearson M."/>
            <person name="Poon T.W."/>
            <person name="Priest M."/>
            <person name="Roberts A."/>
            <person name="Saif S."/>
            <person name="Shea T."/>
            <person name="Sykes S."/>
            <person name="Wortman J."/>
            <person name="Nusbaum C."/>
            <person name="Birren B."/>
        </authorList>
    </citation>
    <scope>NUCLEOTIDE SEQUENCE [LARGE SCALE GENOMIC DNA]</scope>
    <source>
        <strain evidence="2">nilgiri</strain>
    </source>
</reference>
<proteinExistence type="predicted"/>
<evidence type="ECO:0000313" key="2">
    <source>
        <dbReference type="Proteomes" id="UP000054561"/>
    </source>
</evidence>
<dbReference type="AlphaFoldDB" id="A0A0D9QM09"/>
<name>A0A0D9QM09_PLAFR</name>
<accession>A0A0D9QM09</accession>
<dbReference type="RefSeq" id="XP_012335484.1">
    <property type="nucleotide sequence ID" value="XM_012480061.1"/>
</dbReference>
<organism evidence="1 2">
    <name type="scientific">Plasmodium fragile</name>
    <dbReference type="NCBI Taxonomy" id="5857"/>
    <lineage>
        <taxon>Eukaryota</taxon>
        <taxon>Sar</taxon>
        <taxon>Alveolata</taxon>
        <taxon>Apicomplexa</taxon>
        <taxon>Aconoidasida</taxon>
        <taxon>Haemosporida</taxon>
        <taxon>Plasmodiidae</taxon>
        <taxon>Plasmodium</taxon>
        <taxon>Plasmodium (Plasmodium)</taxon>
    </lineage>
</organism>
<dbReference type="EMBL" id="KQ001668">
    <property type="protein sequence ID" value="KJP87832.1"/>
    <property type="molecule type" value="Genomic_DNA"/>
</dbReference>